<dbReference type="InterPro" id="IPR015330">
    <property type="entry name" value="DNA_primase/pol_bifunc_N"/>
</dbReference>
<evidence type="ECO:0000313" key="3">
    <source>
        <dbReference type="EMBL" id="MFC4035221.1"/>
    </source>
</evidence>
<gene>
    <name evidence="3" type="ORF">ACFO3J_27675</name>
</gene>
<accession>A0ABV8HZE9</accession>
<evidence type="ECO:0000256" key="1">
    <source>
        <dbReference type="SAM" id="MobiDB-lite"/>
    </source>
</evidence>
<reference evidence="4" key="1">
    <citation type="journal article" date="2019" name="Int. J. Syst. Evol. Microbiol.">
        <title>The Global Catalogue of Microorganisms (GCM) 10K type strain sequencing project: providing services to taxonomists for standard genome sequencing and annotation.</title>
        <authorList>
            <consortium name="The Broad Institute Genomics Platform"/>
            <consortium name="The Broad Institute Genome Sequencing Center for Infectious Disease"/>
            <person name="Wu L."/>
            <person name="Ma J."/>
        </authorList>
    </citation>
    <scope>NUCLEOTIDE SEQUENCE [LARGE SCALE GENOMIC DNA]</scope>
    <source>
        <strain evidence="4">CGMCC 4.7237</strain>
    </source>
</reference>
<dbReference type="EMBL" id="JBHSBB010000022">
    <property type="protein sequence ID" value="MFC4035221.1"/>
    <property type="molecule type" value="Genomic_DNA"/>
</dbReference>
<comment type="caution">
    <text evidence="3">The sequence shown here is derived from an EMBL/GenBank/DDBJ whole genome shotgun (WGS) entry which is preliminary data.</text>
</comment>
<feature type="domain" description="DNA primase/polymerase bifunctional N-terminal" evidence="2">
    <location>
        <begin position="57"/>
        <end position="240"/>
    </location>
</feature>
<protein>
    <submittedName>
        <fullName evidence="3">Bifunctional DNA primase/polymerase</fullName>
    </submittedName>
</protein>
<evidence type="ECO:0000313" key="4">
    <source>
        <dbReference type="Proteomes" id="UP001595765"/>
    </source>
</evidence>
<organism evidence="3 4">
    <name type="scientific">Streptomyces polygonati</name>
    <dbReference type="NCBI Taxonomy" id="1617087"/>
    <lineage>
        <taxon>Bacteria</taxon>
        <taxon>Bacillati</taxon>
        <taxon>Actinomycetota</taxon>
        <taxon>Actinomycetes</taxon>
        <taxon>Kitasatosporales</taxon>
        <taxon>Streptomycetaceae</taxon>
        <taxon>Streptomyces</taxon>
    </lineage>
</organism>
<feature type="region of interest" description="Disordered" evidence="1">
    <location>
        <begin position="1"/>
        <end position="42"/>
    </location>
</feature>
<feature type="compositionally biased region" description="Basic and acidic residues" evidence="1">
    <location>
        <begin position="25"/>
        <end position="42"/>
    </location>
</feature>
<dbReference type="Proteomes" id="UP001595765">
    <property type="component" value="Unassembled WGS sequence"/>
</dbReference>
<dbReference type="Pfam" id="PF09250">
    <property type="entry name" value="Prim-Pol"/>
    <property type="match status" value="1"/>
</dbReference>
<proteinExistence type="predicted"/>
<sequence length="260" mass="28240">MAGRNRLSGWLRGRTDGASGSARGFTHDFARPPKETRGSRARDARQALVTAHRDELITAAAEAGLPLAPAVYPEGFGCSCDRIGCPIPGLHPVSLAWQTQASTEPERIGQWLRTQPLANFITATGISHDVLDVPAEAGRLALERLTADAATLGPVAAQEEDRLLFFTATRTPVDEEEWWPCELDCHPETADEHPGIRWHCRGSYVLLPPARLPSGGIMSWLPEHGPDLPLPDPLPVLDILSDACAQFGYESETESVAWGR</sequence>
<keyword evidence="4" id="KW-1185">Reference proteome</keyword>
<name>A0ABV8HZE9_9ACTN</name>
<dbReference type="SMART" id="SM00943">
    <property type="entry name" value="Prim-Pol"/>
    <property type="match status" value="1"/>
</dbReference>
<evidence type="ECO:0000259" key="2">
    <source>
        <dbReference type="SMART" id="SM00943"/>
    </source>
</evidence>
<dbReference type="RefSeq" id="WP_386434803.1">
    <property type="nucleotide sequence ID" value="NZ_JBHSBB010000022.1"/>
</dbReference>